<keyword evidence="2 4" id="KW-0863">Zinc-finger</keyword>
<dbReference type="Pfam" id="PF00097">
    <property type="entry name" value="zf-C3HC4"/>
    <property type="match status" value="1"/>
</dbReference>
<proteinExistence type="predicted"/>
<dbReference type="STRING" id="379532.ENSPCOP00000023239"/>
<evidence type="ECO:0000313" key="7">
    <source>
        <dbReference type="Proteomes" id="UP000233160"/>
    </source>
</evidence>
<evidence type="ECO:0000256" key="2">
    <source>
        <dbReference type="ARBA" id="ARBA00022771"/>
    </source>
</evidence>
<evidence type="ECO:0000256" key="1">
    <source>
        <dbReference type="ARBA" id="ARBA00022723"/>
    </source>
</evidence>
<evidence type="ECO:0000259" key="5">
    <source>
        <dbReference type="PROSITE" id="PS50089"/>
    </source>
</evidence>
<dbReference type="SUPFAM" id="SSF57850">
    <property type="entry name" value="RING/U-box"/>
    <property type="match status" value="1"/>
</dbReference>
<dbReference type="Ensembl" id="ENSPCOT00000033917.1">
    <property type="protein sequence ID" value="ENSPCOP00000023239.1"/>
    <property type="gene ID" value="ENSPCOG00000023757.1"/>
</dbReference>
<keyword evidence="7" id="KW-1185">Reference proteome</keyword>
<protein>
    <recommendedName>
        <fullName evidence="5">RING-type domain-containing protein</fullName>
    </recommendedName>
</protein>
<evidence type="ECO:0000256" key="3">
    <source>
        <dbReference type="ARBA" id="ARBA00022833"/>
    </source>
</evidence>
<dbReference type="Gene3D" id="3.30.40.10">
    <property type="entry name" value="Zinc/RING finger domain, C3HC4 (zinc finger)"/>
    <property type="match status" value="1"/>
</dbReference>
<organism evidence="6 7">
    <name type="scientific">Propithecus coquereli</name>
    <name type="common">Coquerel's sifaka</name>
    <name type="synonym">Propithecus verreauxi coquereli</name>
    <dbReference type="NCBI Taxonomy" id="379532"/>
    <lineage>
        <taxon>Eukaryota</taxon>
        <taxon>Metazoa</taxon>
        <taxon>Chordata</taxon>
        <taxon>Craniata</taxon>
        <taxon>Vertebrata</taxon>
        <taxon>Euteleostomi</taxon>
        <taxon>Mammalia</taxon>
        <taxon>Eutheria</taxon>
        <taxon>Euarchontoglires</taxon>
        <taxon>Primates</taxon>
        <taxon>Strepsirrhini</taxon>
        <taxon>Lemuriformes</taxon>
        <taxon>Indriidae</taxon>
        <taxon>Propithecus</taxon>
    </lineage>
</organism>
<dbReference type="InterPro" id="IPR017907">
    <property type="entry name" value="Znf_RING_CS"/>
</dbReference>
<dbReference type="InterPro" id="IPR001841">
    <property type="entry name" value="Znf_RING"/>
</dbReference>
<dbReference type="GO" id="GO:0008270">
    <property type="term" value="F:zinc ion binding"/>
    <property type="evidence" value="ECO:0007669"/>
    <property type="project" value="UniProtKB-KW"/>
</dbReference>
<dbReference type="InterPro" id="IPR013083">
    <property type="entry name" value="Znf_RING/FYVE/PHD"/>
</dbReference>
<evidence type="ECO:0000313" key="6">
    <source>
        <dbReference type="Ensembl" id="ENSPCOP00000023239.1"/>
    </source>
</evidence>
<dbReference type="SMART" id="SM00184">
    <property type="entry name" value="RING"/>
    <property type="match status" value="1"/>
</dbReference>
<accession>A0A2K6GAH4</accession>
<dbReference type="PROSITE" id="PS00518">
    <property type="entry name" value="ZF_RING_1"/>
    <property type="match status" value="1"/>
</dbReference>
<dbReference type="InterPro" id="IPR018957">
    <property type="entry name" value="Znf_C3HC4_RING-type"/>
</dbReference>
<feature type="domain" description="RING-type" evidence="5">
    <location>
        <begin position="8"/>
        <end position="52"/>
    </location>
</feature>
<dbReference type="Proteomes" id="UP000233160">
    <property type="component" value="Unassembled WGS sequence"/>
</dbReference>
<name>A0A2K6GAH4_PROCO</name>
<sequence>MPSTSSLCPACTGLLEDVVTTTCGHTFCRLCLLPPAQMGAKPLGRVLLCPPCPCALGPLGETHREEDGEKIYFFCEKVPSFCVFCWPSPRPTPWGSLRRPFSPTG</sequence>
<dbReference type="PROSITE" id="PS50089">
    <property type="entry name" value="ZF_RING_2"/>
    <property type="match status" value="1"/>
</dbReference>
<reference evidence="6" key="2">
    <citation type="submission" date="2025-09" db="UniProtKB">
        <authorList>
            <consortium name="Ensembl"/>
        </authorList>
    </citation>
    <scope>IDENTIFICATION</scope>
</reference>
<dbReference type="AlphaFoldDB" id="A0A2K6GAH4"/>
<evidence type="ECO:0000256" key="4">
    <source>
        <dbReference type="PROSITE-ProRule" id="PRU00175"/>
    </source>
</evidence>
<keyword evidence="1" id="KW-0479">Metal-binding</keyword>
<keyword evidence="3" id="KW-0862">Zinc</keyword>
<reference evidence="6" key="1">
    <citation type="submission" date="2025-08" db="UniProtKB">
        <authorList>
            <consortium name="Ensembl"/>
        </authorList>
    </citation>
    <scope>IDENTIFICATION</scope>
</reference>